<dbReference type="NCBIfam" id="NF006740">
    <property type="entry name" value="PRK09268.1"/>
    <property type="match status" value="1"/>
</dbReference>
<evidence type="ECO:0000256" key="2">
    <source>
        <dbReference type="ARBA" id="ARBA00022679"/>
    </source>
</evidence>
<dbReference type="InterPro" id="IPR020616">
    <property type="entry name" value="Thiolase_N"/>
</dbReference>
<evidence type="ECO:0000259" key="7">
    <source>
        <dbReference type="Pfam" id="PF02803"/>
    </source>
</evidence>
<dbReference type="OrthoDB" id="1402717at2"/>
<dbReference type="InterPro" id="IPR016039">
    <property type="entry name" value="Thiolase-like"/>
</dbReference>
<dbReference type="EC" id="2.3.1.16" evidence="8"/>
<keyword evidence="2 5" id="KW-0808">Transferase</keyword>
<keyword evidence="9" id="KW-1185">Reference proteome</keyword>
<dbReference type="SUPFAM" id="SSF53901">
    <property type="entry name" value="Thiolase-like"/>
    <property type="match status" value="2"/>
</dbReference>
<dbReference type="GO" id="GO:0005829">
    <property type="term" value="C:cytosol"/>
    <property type="evidence" value="ECO:0007669"/>
    <property type="project" value="TreeGrafter"/>
</dbReference>
<dbReference type="AlphaFoldDB" id="A0A222P490"/>
<dbReference type="InterPro" id="IPR050521">
    <property type="entry name" value="3-ketoacyl-CoA_Thiolase"/>
</dbReference>
<evidence type="ECO:0000256" key="1">
    <source>
        <dbReference type="ARBA" id="ARBA00010982"/>
    </source>
</evidence>
<gene>
    <name evidence="8" type="primary">fadI</name>
    <name evidence="8" type="ORF">clem_10485</name>
</gene>
<dbReference type="PIRSF" id="PIRSF000429">
    <property type="entry name" value="Ac-CoA_Ac_transf"/>
    <property type="match status" value="1"/>
</dbReference>
<evidence type="ECO:0000313" key="8">
    <source>
        <dbReference type="EMBL" id="ASQ46643.1"/>
    </source>
</evidence>
<evidence type="ECO:0000256" key="5">
    <source>
        <dbReference type="RuleBase" id="RU003557"/>
    </source>
</evidence>
<keyword evidence="3 5" id="KW-0012">Acyltransferase</keyword>
<evidence type="ECO:0000259" key="6">
    <source>
        <dbReference type="Pfam" id="PF00108"/>
    </source>
</evidence>
<name>A0A222P490_9GAMM</name>
<feature type="active site" description="Proton acceptor" evidence="4">
    <location>
        <position position="410"/>
    </location>
</feature>
<feature type="domain" description="Thiolase N-terminal" evidence="6">
    <location>
        <begin position="6"/>
        <end position="273"/>
    </location>
</feature>
<dbReference type="KEGG" id="lcd:clem_10485"/>
<dbReference type="Pfam" id="PF02803">
    <property type="entry name" value="Thiolase_C"/>
    <property type="match status" value="1"/>
</dbReference>
<feature type="active site" description="Proton acceptor" evidence="4">
    <location>
        <position position="380"/>
    </location>
</feature>
<dbReference type="EMBL" id="CP016397">
    <property type="protein sequence ID" value="ASQ46643.1"/>
    <property type="molecule type" value="Genomic_DNA"/>
</dbReference>
<dbReference type="CDD" id="cd00751">
    <property type="entry name" value="thiolase"/>
    <property type="match status" value="1"/>
</dbReference>
<dbReference type="PROSITE" id="PS00099">
    <property type="entry name" value="THIOLASE_3"/>
    <property type="match status" value="1"/>
</dbReference>
<dbReference type="Pfam" id="PF00108">
    <property type="entry name" value="Thiolase_N"/>
    <property type="match status" value="1"/>
</dbReference>
<dbReference type="InterPro" id="IPR020617">
    <property type="entry name" value="Thiolase_C"/>
</dbReference>
<dbReference type="Proteomes" id="UP000201728">
    <property type="component" value="Chromosome"/>
</dbReference>
<dbReference type="InterPro" id="IPR020613">
    <property type="entry name" value="Thiolase_CS"/>
</dbReference>
<dbReference type="PANTHER" id="PTHR42689:SF1">
    <property type="entry name" value="ACETYL-COA ACYLTRANSFERASE FADA2 (3-KETOACYL-COA THIOLASE) (BETA-KETOTHIOLASE)-RELATED"/>
    <property type="match status" value="1"/>
</dbReference>
<accession>A0A222P490</accession>
<dbReference type="GO" id="GO:0003988">
    <property type="term" value="F:acetyl-CoA C-acyltransferase activity"/>
    <property type="evidence" value="ECO:0007669"/>
    <property type="project" value="UniProtKB-EC"/>
</dbReference>
<dbReference type="Gene3D" id="3.40.47.10">
    <property type="match status" value="1"/>
</dbReference>
<proteinExistence type="inferred from homology"/>
<dbReference type="RefSeq" id="WP_094091482.1">
    <property type="nucleotide sequence ID" value="NZ_CP016397.1"/>
</dbReference>
<dbReference type="PROSITE" id="PS00737">
    <property type="entry name" value="THIOLASE_2"/>
    <property type="match status" value="1"/>
</dbReference>
<comment type="similarity">
    <text evidence="1 5">Belongs to the thiolase-like superfamily. Thiolase family.</text>
</comment>
<feature type="domain" description="Thiolase C-terminal" evidence="7">
    <location>
        <begin position="282"/>
        <end position="422"/>
    </location>
</feature>
<dbReference type="InterPro" id="IPR020610">
    <property type="entry name" value="Thiolase_AS"/>
</dbReference>
<evidence type="ECO:0000313" key="9">
    <source>
        <dbReference type="Proteomes" id="UP000201728"/>
    </source>
</evidence>
<organism evidence="8 9">
    <name type="scientific">Legionella clemsonensis</name>
    <dbReference type="NCBI Taxonomy" id="1867846"/>
    <lineage>
        <taxon>Bacteria</taxon>
        <taxon>Pseudomonadati</taxon>
        <taxon>Pseudomonadota</taxon>
        <taxon>Gammaproteobacteria</taxon>
        <taxon>Legionellales</taxon>
        <taxon>Legionellaceae</taxon>
        <taxon>Legionella</taxon>
    </lineage>
</organism>
<protein>
    <submittedName>
        <fullName evidence="8">3-ketoacyl-CoA thiolase</fullName>
        <ecNumber evidence="8">2.3.1.16</ecNumber>
    </submittedName>
</protein>
<dbReference type="PANTHER" id="PTHR42689">
    <property type="entry name" value="ACETYL-COA ACYLTRANSFERASE FADA2 (3-KETOACYL-COA THIOLASE) (BETA-KETOTHIOLASE)-RELATED"/>
    <property type="match status" value="1"/>
</dbReference>
<evidence type="ECO:0000256" key="3">
    <source>
        <dbReference type="ARBA" id="ARBA00023315"/>
    </source>
</evidence>
<evidence type="ECO:0000256" key="4">
    <source>
        <dbReference type="PIRSR" id="PIRSR000429-1"/>
    </source>
</evidence>
<dbReference type="NCBIfam" id="TIGR01930">
    <property type="entry name" value="AcCoA-C-Actrans"/>
    <property type="match status" value="1"/>
</dbReference>
<feature type="active site" description="Acyl-thioester intermediate" evidence="4">
    <location>
        <position position="90"/>
    </location>
</feature>
<dbReference type="InterPro" id="IPR002155">
    <property type="entry name" value="Thiolase"/>
</dbReference>
<reference evidence="8 9" key="1">
    <citation type="submission" date="2016-07" db="EMBL/GenBank/DDBJ databases">
        <authorList>
            <person name="Hassler H."/>
        </authorList>
    </citation>
    <scope>NUCLEOTIDE SEQUENCE [LARGE SCALE GENOMIC DNA]</scope>
    <source>
        <strain evidence="8 9">CDC-D5610</strain>
    </source>
</reference>
<sequence length="425" mass="46772">METRAVYIAGGMRTPFVKSMTSYKETSTQDLMIVSLKALVEKMKLEDRLLGDVGLGAVINSSSNWNLARECVLGTKLNPHTPAYTLQRACGTSLETTLQIALKIANYQIEDGIAGGVDTNSDIPLMFRKSFARKLLAFNQVKSFPERLKLIASFRLGDLKPEFPAVVEPRTGLSMGQHTEKMVKEWQISRHEQDELAFRSHQNAAKAYQEGFYDDLVCDYSGLKRDGIVRDNTTIEKLATLKPAFDRSEEGSLTAGNSTPLTDGSSAVYLLSEAVAKQYHYPMLARFVDAQVAAVDFVHGEGLLMAPTIAVSELLKRNQLELQDFDFYEIHEAFAGQVLCTLKAWESADYCQRVLNRKYPLGSLDREKMNIKGGSLALGHPFAATGTRIVSNLAKILHQHGKGRGLISICTAGGMGVAAILEAVK</sequence>